<reference evidence="3" key="1">
    <citation type="journal article" date="2017" name="Med. Chem. Commun.">
        <title>Nonomuraea sp. ATCC 55076 harbours the largest actinomycete chromosome to date and the kistamicin biosynthetic gene cluster.</title>
        <authorList>
            <person name="Nazari B."/>
            <person name="Forneris C.C."/>
            <person name="Gibson M.I."/>
            <person name="Moon K."/>
            <person name="Schramma K.R."/>
            <person name="Seyedsayamdost M.R."/>
        </authorList>
    </citation>
    <scope>NUCLEOTIDE SEQUENCE [LARGE SCALE GENOMIC DNA]</scope>
    <source>
        <strain evidence="3">ATCC 55076</strain>
    </source>
</reference>
<keyword evidence="3" id="KW-1185">Reference proteome</keyword>
<gene>
    <name evidence="2" type="ORF">BKM31_15825</name>
</gene>
<sequence length="65" mass="6659">MRGSQFLVPLSAYGQQQGDGGTDAGRCTECSTSSFDASGDLLVDGQLVQVLQQPGGRGPGRSADQ</sequence>
<organism evidence="2 3">
    <name type="scientific">[Actinomadura] parvosata subsp. kistnae</name>
    <dbReference type="NCBI Taxonomy" id="1909395"/>
    <lineage>
        <taxon>Bacteria</taxon>
        <taxon>Bacillati</taxon>
        <taxon>Actinomycetota</taxon>
        <taxon>Actinomycetes</taxon>
        <taxon>Streptosporangiales</taxon>
        <taxon>Streptosporangiaceae</taxon>
        <taxon>Nonomuraea</taxon>
    </lineage>
</organism>
<protein>
    <submittedName>
        <fullName evidence="2">Uncharacterized protein</fullName>
    </submittedName>
</protein>
<feature type="region of interest" description="Disordered" evidence="1">
    <location>
        <begin position="1"/>
        <end position="25"/>
    </location>
</feature>
<evidence type="ECO:0000313" key="2">
    <source>
        <dbReference type="EMBL" id="AQZ62729.1"/>
    </source>
</evidence>
<dbReference type="Proteomes" id="UP000190797">
    <property type="component" value="Chromosome"/>
</dbReference>
<evidence type="ECO:0000313" key="3">
    <source>
        <dbReference type="Proteomes" id="UP000190797"/>
    </source>
</evidence>
<dbReference type="AlphaFoldDB" id="A0A1U9ZXU0"/>
<accession>A0A1U9ZXU0</accession>
<evidence type="ECO:0000256" key="1">
    <source>
        <dbReference type="SAM" id="MobiDB-lite"/>
    </source>
</evidence>
<proteinExistence type="predicted"/>
<dbReference type="EMBL" id="CP017717">
    <property type="protein sequence ID" value="AQZ62729.1"/>
    <property type="molecule type" value="Genomic_DNA"/>
</dbReference>
<dbReference type="KEGG" id="noa:BKM31_15825"/>
<name>A0A1U9ZXU0_9ACTN</name>